<comment type="caution">
    <text evidence="1">The sequence shown here is derived from an EMBL/GenBank/DDBJ whole genome shotgun (WGS) entry which is preliminary data.</text>
</comment>
<evidence type="ECO:0000313" key="1">
    <source>
        <dbReference type="EMBL" id="CAD8208387.1"/>
    </source>
</evidence>
<protein>
    <submittedName>
        <fullName evidence="1">Uncharacterized protein</fullName>
    </submittedName>
</protein>
<keyword evidence="2" id="KW-1185">Reference proteome</keyword>
<reference evidence="1" key="1">
    <citation type="submission" date="2021-01" db="EMBL/GenBank/DDBJ databases">
        <authorList>
            <consortium name="Genoscope - CEA"/>
            <person name="William W."/>
        </authorList>
    </citation>
    <scope>NUCLEOTIDE SEQUENCE</scope>
</reference>
<evidence type="ECO:0000313" key="2">
    <source>
        <dbReference type="Proteomes" id="UP000683925"/>
    </source>
</evidence>
<sequence length="237" mass="28125">MALCKSNSITFCKASPEETMQLNPLYYEDIYLSIHQQEQQNSAILLQEKYSRILLTKIVTETILNLNIHMNYRNHIQWSIHKFIIKTVLFPNIHFKLTQLLQQRNLLLNFTIQVNQKVAIEGVIQSRGLKFILLPQHFKIQCQLIVRLEFESFVNQILISISLCYEYYIISITPSWNVCIATIKLILTCIPDLNDIIFIFTIRIIIKQFLINHFILGRFYQEAKYHQYGGYFQLFEQ</sequence>
<dbReference type="Proteomes" id="UP000683925">
    <property type="component" value="Unassembled WGS sequence"/>
</dbReference>
<organism evidence="1 2">
    <name type="scientific">Paramecium octaurelia</name>
    <dbReference type="NCBI Taxonomy" id="43137"/>
    <lineage>
        <taxon>Eukaryota</taxon>
        <taxon>Sar</taxon>
        <taxon>Alveolata</taxon>
        <taxon>Ciliophora</taxon>
        <taxon>Intramacronucleata</taxon>
        <taxon>Oligohymenophorea</taxon>
        <taxon>Peniculida</taxon>
        <taxon>Parameciidae</taxon>
        <taxon>Paramecium</taxon>
    </lineage>
</organism>
<accession>A0A8S1Y5I5</accession>
<dbReference type="AlphaFoldDB" id="A0A8S1Y5I5"/>
<gene>
    <name evidence="1" type="ORF">POCTA_138.1.T1440027</name>
</gene>
<name>A0A8S1Y5I5_PAROT</name>
<dbReference type="EMBL" id="CAJJDP010000145">
    <property type="protein sequence ID" value="CAD8208387.1"/>
    <property type="molecule type" value="Genomic_DNA"/>
</dbReference>
<proteinExistence type="predicted"/>